<dbReference type="InterPro" id="IPR002685">
    <property type="entry name" value="Glyco_trans_15"/>
</dbReference>
<comment type="caution">
    <text evidence="4">The sequence shown here is derived from an EMBL/GenBank/DDBJ whole genome shotgun (WGS) entry which is preliminary data.</text>
</comment>
<dbReference type="EMBL" id="CAMXCT020000180">
    <property type="protein sequence ID" value="CAL1128472.1"/>
    <property type="molecule type" value="Genomic_DNA"/>
</dbReference>
<dbReference type="Pfam" id="PF01793">
    <property type="entry name" value="Glyco_transf_15"/>
    <property type="match status" value="1"/>
</dbReference>
<keyword evidence="3" id="KW-0732">Signal</keyword>
<evidence type="ECO:0000313" key="5">
    <source>
        <dbReference type="EMBL" id="CAL1128472.1"/>
    </source>
</evidence>
<dbReference type="AlphaFoldDB" id="A0A9P1FIF4"/>
<dbReference type="GO" id="GO:0000026">
    <property type="term" value="F:alpha-1,2-mannosyltransferase activity"/>
    <property type="evidence" value="ECO:0007669"/>
    <property type="project" value="TreeGrafter"/>
</dbReference>
<evidence type="ECO:0000256" key="2">
    <source>
        <dbReference type="ARBA" id="ARBA00022679"/>
    </source>
</evidence>
<sequence length="1130" mass="127771">MVRQILAAVVCVTVSTSLRPLQCPFDRQLFATYENLEDTLEHFLGFYGGYSHGRAKVVAEHIRLFQINSLAQDFLEIFESFRLFACLILCPQACTEPDLETSFSTVRLVEKLNNLQLDLELLLDEPSDDFRAASQMYLREAKTYAANLQMGGPDQAPEGIDWDEAHATCVARVASRILFPAMQVLSLQSKNNQSHIILSGVTFDTSNPAASSSSYISPRPRGDVMDGGELSFTVLRSLATAGAALRLYSGPGGKSSSSGQLCQGVASPFLSQEGDLSTESGWPRRWRFSAWGEKNAVPKVIQLLDEIEAAHMDLSHSFIALRPTGTGAWAQNFSCTGKNVHYDPSLCLEVLGFGGYVFSVNIHPPYIGELRMAGRRLGDVSQAAPSSYYDVLQGYGSHHFDTVSIEHLFHRLDVVWRQSPEPSPDLFFLHPATHNCYAIEYLFSGAPLKPKILVVPINPIIPPPFEVTPRFEAWWHVMRPALQSTPLAKGWVQHSSEHLTDVTSNEFMDEYLTSAMWLGQCSLAAVSRMLERMQVKKFRYVLHHVSGAYAVFVRKDIQKGLASRNQQDSFASWLRGWHCLPAHRFFSKLELLGGPDMGRLSDPSVHSREKEKILCHFLDRQSIVVQQRNFDCAKHLAQVDDPKMASCIRPDHRGWGNDAAASESLQDSVGACVAHCNSNSCSYWTYDPTAVYGQPLCWIWAGRPAEIKSERGWISGDADCQRSRAAAAQAAQAAGEDSPGGFQMEGEVDATDQDLDGLVAVRPESRSGSRSISRQWAVKEIIEIPGMRYFLESTGRGRCVEGFCECFPPFRGPLCEQLDQSPQDAQRNFTAVLHYLTSDDDTDIEDIQHSLPRLWRRFNRRFDYPVVIFHDGLSDVHRQQVVNASKNRIWFAYVDDYLKVPEFIMEDPSRKAALEEIKWSLGYRGMCRFRSGTIFLQPVLKKFEYAMTLDTDGYFPAEVSADPIAAMHEGNYVYTWSHVLPDLPGAVRHFWDHSLMYMKMKGIDPRETPILRQFVREDDIQWTYQLYMNDIEIVQLDWFRSDPYQDYFRYLDSMGGFWLHRWGDHAVRTIAVGMWLPEDKVFEMDVPYGHQNYCRCSGAHPHLSCVREEDVGGVPAKWWICAGEDAREDD</sequence>
<gene>
    <name evidence="4" type="ORF">C1SCF055_LOCUS3457</name>
</gene>
<reference evidence="4" key="1">
    <citation type="submission" date="2022-10" db="EMBL/GenBank/DDBJ databases">
        <authorList>
            <person name="Chen Y."/>
            <person name="Dougan E. K."/>
            <person name="Chan C."/>
            <person name="Rhodes N."/>
            <person name="Thang M."/>
        </authorList>
    </citation>
    <scope>NUCLEOTIDE SEQUENCE</scope>
</reference>
<dbReference type="EMBL" id="CAMXCT030000180">
    <property type="protein sequence ID" value="CAL4762409.1"/>
    <property type="molecule type" value="Genomic_DNA"/>
</dbReference>
<dbReference type="InterPro" id="IPR029044">
    <property type="entry name" value="Nucleotide-diphossugar_trans"/>
</dbReference>
<dbReference type="GO" id="GO:0016020">
    <property type="term" value="C:membrane"/>
    <property type="evidence" value="ECO:0007669"/>
    <property type="project" value="InterPro"/>
</dbReference>
<dbReference type="GO" id="GO:0000032">
    <property type="term" value="P:cell wall mannoprotein biosynthetic process"/>
    <property type="evidence" value="ECO:0007669"/>
    <property type="project" value="TreeGrafter"/>
</dbReference>
<organism evidence="4">
    <name type="scientific">Cladocopium goreaui</name>
    <dbReference type="NCBI Taxonomy" id="2562237"/>
    <lineage>
        <taxon>Eukaryota</taxon>
        <taxon>Sar</taxon>
        <taxon>Alveolata</taxon>
        <taxon>Dinophyceae</taxon>
        <taxon>Suessiales</taxon>
        <taxon>Symbiodiniaceae</taxon>
        <taxon>Cladocopium</taxon>
    </lineage>
</organism>
<reference evidence="5" key="2">
    <citation type="submission" date="2024-04" db="EMBL/GenBank/DDBJ databases">
        <authorList>
            <person name="Chen Y."/>
            <person name="Shah S."/>
            <person name="Dougan E. K."/>
            <person name="Thang M."/>
            <person name="Chan C."/>
        </authorList>
    </citation>
    <scope>NUCLEOTIDE SEQUENCE [LARGE SCALE GENOMIC DNA]</scope>
</reference>
<name>A0A9P1FIF4_9DINO</name>
<dbReference type="GO" id="GO:0006487">
    <property type="term" value="P:protein N-linked glycosylation"/>
    <property type="evidence" value="ECO:0007669"/>
    <property type="project" value="TreeGrafter"/>
</dbReference>
<comment type="similarity">
    <text evidence="1">Belongs to the glycosyltransferase 15 family.</text>
</comment>
<evidence type="ECO:0000313" key="6">
    <source>
        <dbReference type="EMBL" id="CAL4762409.1"/>
    </source>
</evidence>
<evidence type="ECO:0000313" key="7">
    <source>
        <dbReference type="Proteomes" id="UP001152797"/>
    </source>
</evidence>
<protein>
    <submittedName>
        <fullName evidence="6">O-glycoside alpha-1,2-mannosyltransferase-like 4</fullName>
    </submittedName>
</protein>
<feature type="signal peptide" evidence="3">
    <location>
        <begin position="1"/>
        <end position="17"/>
    </location>
</feature>
<dbReference type="EMBL" id="CAMXCT010000180">
    <property type="protein sequence ID" value="CAI3975097.1"/>
    <property type="molecule type" value="Genomic_DNA"/>
</dbReference>
<dbReference type="PANTHER" id="PTHR31121:SF6">
    <property type="entry name" value="ALPHA-1,2 MANNOSYLTRANSFERASE KTR1"/>
    <property type="match status" value="1"/>
</dbReference>
<evidence type="ECO:0000256" key="1">
    <source>
        <dbReference type="ARBA" id="ARBA00007677"/>
    </source>
</evidence>
<dbReference type="OrthoDB" id="418565at2759"/>
<feature type="chain" id="PRO_5043271887" evidence="3">
    <location>
        <begin position="18"/>
        <end position="1130"/>
    </location>
</feature>
<evidence type="ECO:0000256" key="3">
    <source>
        <dbReference type="SAM" id="SignalP"/>
    </source>
</evidence>
<dbReference type="SUPFAM" id="SSF53448">
    <property type="entry name" value="Nucleotide-diphospho-sugar transferases"/>
    <property type="match status" value="1"/>
</dbReference>
<keyword evidence="2" id="KW-0808">Transferase</keyword>
<dbReference type="Gene3D" id="3.90.550.10">
    <property type="entry name" value="Spore Coat Polysaccharide Biosynthesis Protein SpsA, Chain A"/>
    <property type="match status" value="1"/>
</dbReference>
<proteinExistence type="inferred from homology"/>
<dbReference type="PANTHER" id="PTHR31121">
    <property type="entry name" value="ALPHA-1,2 MANNOSYLTRANSFERASE KTR1"/>
    <property type="match status" value="1"/>
</dbReference>
<dbReference type="Proteomes" id="UP001152797">
    <property type="component" value="Unassembled WGS sequence"/>
</dbReference>
<accession>A0A9P1FIF4</accession>
<evidence type="ECO:0000313" key="4">
    <source>
        <dbReference type="EMBL" id="CAI3975097.1"/>
    </source>
</evidence>
<dbReference type="GO" id="GO:0005794">
    <property type="term" value="C:Golgi apparatus"/>
    <property type="evidence" value="ECO:0007669"/>
    <property type="project" value="TreeGrafter"/>
</dbReference>
<keyword evidence="7" id="KW-1185">Reference proteome</keyword>
<dbReference type="Gene3D" id="3.50.4.10">
    <property type="entry name" value="Hepatocyte Growth Factor"/>
    <property type="match status" value="1"/>
</dbReference>